<proteinExistence type="predicted"/>
<sequence length="475" mass="52613">MPGVEGEGATPAGESDAGPPPSPHQDQGEETLTPGGLDTEEEEEEAKSVGVVATVPSPPTTTSQLFSAKIMLACKLSLLFLALVIVVQSRGPLIRKASSPQPFFPQHSLVTDFHTGDVEGLTERLLAADLSLVVYYAPWDRASQTLRWEVERAAQYHHEQIYFAAINCWQPGSECMTRYKIRKFPAIVLHVRTSSGMETKALAYGGLPEAAHLIRFLSRCLRPLNHVAAHADLPRLQIDHSAVVLGYFDFTSALVPRGFTSYYLAALRWLQHEPAGAVAWGVVTNPQVAQTFALNASQSIHLVLWNTTLAFSNAGSSDSEGISNWVAKRLDETASWLHLSGDKSQVMSRATQEGPTLLLFSPDNPYRTANDPFTLLRELSLEYFNCNQSSRVSTLARYLGVSRSRGRTLQRKVEKACHSYLVEHLHMLHLSHQHHTSEGMSLFHLTFIEFLYPLNEYTVVTHDNGHFEGKGCLLL</sequence>
<dbReference type="PANTHER" id="PTHR46497:SF1">
    <property type="entry name" value="THIOREDOXIN DOMAIN-CONTAINING PROTEIN 11"/>
    <property type="match status" value="1"/>
</dbReference>
<reference evidence="2 3" key="1">
    <citation type="submission" date="2019-05" db="EMBL/GenBank/DDBJ databases">
        <title>Another draft genome of Portunus trituberculatus and its Hox gene families provides insights of decapod evolution.</title>
        <authorList>
            <person name="Jeong J.-H."/>
            <person name="Song I."/>
            <person name="Kim S."/>
            <person name="Choi T."/>
            <person name="Kim D."/>
            <person name="Ryu S."/>
            <person name="Kim W."/>
        </authorList>
    </citation>
    <scope>NUCLEOTIDE SEQUENCE [LARGE SCALE GENOMIC DNA]</scope>
    <source>
        <tissue evidence="2">Muscle</tissue>
    </source>
</reference>
<evidence type="ECO:0000256" key="1">
    <source>
        <dbReference type="SAM" id="MobiDB-lite"/>
    </source>
</evidence>
<protein>
    <submittedName>
        <fullName evidence="2">Thioredoxin domain-containing protein 11</fullName>
    </submittedName>
</protein>
<gene>
    <name evidence="2" type="primary">TXNDC11_0</name>
    <name evidence="2" type="ORF">E2C01_027594</name>
</gene>
<keyword evidence="3" id="KW-1185">Reference proteome</keyword>
<dbReference type="PANTHER" id="PTHR46497">
    <property type="entry name" value="THIOREDOXIN DOMAIN-CONTAINING PROTEIN 11"/>
    <property type="match status" value="1"/>
</dbReference>
<dbReference type="InterPro" id="IPR036249">
    <property type="entry name" value="Thioredoxin-like_sf"/>
</dbReference>
<feature type="region of interest" description="Disordered" evidence="1">
    <location>
        <begin position="1"/>
        <end position="55"/>
    </location>
</feature>
<name>A0A5B7EJ48_PORTR</name>
<dbReference type="Gene3D" id="3.40.30.10">
    <property type="entry name" value="Glutaredoxin"/>
    <property type="match status" value="1"/>
</dbReference>
<dbReference type="SUPFAM" id="SSF52833">
    <property type="entry name" value="Thioredoxin-like"/>
    <property type="match status" value="1"/>
</dbReference>
<dbReference type="InterPro" id="IPR052792">
    <property type="entry name" value="Thioredoxin_dom-contain_11"/>
</dbReference>
<comment type="caution">
    <text evidence="2">The sequence shown here is derived from an EMBL/GenBank/DDBJ whole genome shotgun (WGS) entry which is preliminary data.</text>
</comment>
<dbReference type="Proteomes" id="UP000324222">
    <property type="component" value="Unassembled WGS sequence"/>
</dbReference>
<evidence type="ECO:0000313" key="2">
    <source>
        <dbReference type="EMBL" id="MPC34212.1"/>
    </source>
</evidence>
<organism evidence="2 3">
    <name type="scientific">Portunus trituberculatus</name>
    <name type="common">Swimming crab</name>
    <name type="synonym">Neptunus trituberculatus</name>
    <dbReference type="NCBI Taxonomy" id="210409"/>
    <lineage>
        <taxon>Eukaryota</taxon>
        <taxon>Metazoa</taxon>
        <taxon>Ecdysozoa</taxon>
        <taxon>Arthropoda</taxon>
        <taxon>Crustacea</taxon>
        <taxon>Multicrustacea</taxon>
        <taxon>Malacostraca</taxon>
        <taxon>Eumalacostraca</taxon>
        <taxon>Eucarida</taxon>
        <taxon>Decapoda</taxon>
        <taxon>Pleocyemata</taxon>
        <taxon>Brachyura</taxon>
        <taxon>Eubrachyura</taxon>
        <taxon>Portunoidea</taxon>
        <taxon>Portunidae</taxon>
        <taxon>Portuninae</taxon>
        <taxon>Portunus</taxon>
    </lineage>
</organism>
<accession>A0A5B7EJ48</accession>
<dbReference type="OrthoDB" id="6341258at2759"/>
<dbReference type="EMBL" id="VSRR010003007">
    <property type="protein sequence ID" value="MPC34212.1"/>
    <property type="molecule type" value="Genomic_DNA"/>
</dbReference>
<dbReference type="AlphaFoldDB" id="A0A5B7EJ48"/>
<evidence type="ECO:0000313" key="3">
    <source>
        <dbReference type="Proteomes" id="UP000324222"/>
    </source>
</evidence>